<dbReference type="Proteomes" id="UP000645257">
    <property type="component" value="Unassembled WGS sequence"/>
</dbReference>
<dbReference type="AlphaFoldDB" id="A0A918P5N7"/>
<organism evidence="2 3">
    <name type="scientific">Paludibacterium paludis</name>
    <dbReference type="NCBI Taxonomy" id="1225769"/>
    <lineage>
        <taxon>Bacteria</taxon>
        <taxon>Pseudomonadati</taxon>
        <taxon>Pseudomonadota</taxon>
        <taxon>Betaproteobacteria</taxon>
        <taxon>Neisseriales</taxon>
        <taxon>Chromobacteriaceae</taxon>
        <taxon>Paludibacterium</taxon>
    </lineage>
</organism>
<evidence type="ECO:0000313" key="3">
    <source>
        <dbReference type="Proteomes" id="UP000645257"/>
    </source>
</evidence>
<dbReference type="SUPFAM" id="SSF81301">
    <property type="entry name" value="Nucleotidyltransferase"/>
    <property type="match status" value="1"/>
</dbReference>
<feature type="region of interest" description="Disordered" evidence="1">
    <location>
        <begin position="281"/>
        <end position="303"/>
    </location>
</feature>
<proteinExistence type="predicted"/>
<accession>A0A918P5N7</accession>
<dbReference type="Pfam" id="PF05402">
    <property type="entry name" value="PqqD"/>
    <property type="match status" value="1"/>
</dbReference>
<dbReference type="InterPro" id="IPR043519">
    <property type="entry name" value="NT_sf"/>
</dbReference>
<keyword evidence="3" id="KW-1185">Reference proteome</keyword>
<dbReference type="InterPro" id="IPR008792">
    <property type="entry name" value="PQQD"/>
</dbReference>
<reference evidence="2" key="1">
    <citation type="journal article" date="2014" name="Int. J. Syst. Evol. Microbiol.">
        <title>Complete genome sequence of Corynebacterium casei LMG S-19264T (=DSM 44701T), isolated from a smear-ripened cheese.</title>
        <authorList>
            <consortium name="US DOE Joint Genome Institute (JGI-PGF)"/>
            <person name="Walter F."/>
            <person name="Albersmeier A."/>
            <person name="Kalinowski J."/>
            <person name="Ruckert C."/>
        </authorList>
    </citation>
    <scope>NUCLEOTIDE SEQUENCE</scope>
    <source>
        <strain evidence="2">KCTC 32182</strain>
    </source>
</reference>
<evidence type="ECO:0000313" key="2">
    <source>
        <dbReference type="EMBL" id="GGY26836.1"/>
    </source>
</evidence>
<reference evidence="2" key="2">
    <citation type="submission" date="2020-09" db="EMBL/GenBank/DDBJ databases">
        <authorList>
            <person name="Sun Q."/>
            <person name="Kim S."/>
        </authorList>
    </citation>
    <scope>NUCLEOTIDE SEQUENCE</scope>
    <source>
        <strain evidence="2">KCTC 32182</strain>
    </source>
</reference>
<dbReference type="EMBL" id="BMYX01000023">
    <property type="protein sequence ID" value="GGY26836.1"/>
    <property type="molecule type" value="Genomic_DNA"/>
</dbReference>
<dbReference type="Gene3D" id="3.30.460.10">
    <property type="entry name" value="Beta Polymerase, domain 2"/>
    <property type="match status" value="1"/>
</dbReference>
<evidence type="ECO:0000256" key="1">
    <source>
        <dbReference type="SAM" id="MobiDB-lite"/>
    </source>
</evidence>
<name>A0A918P5N7_9NEIS</name>
<evidence type="ECO:0008006" key="4">
    <source>
        <dbReference type="Google" id="ProtNLM"/>
    </source>
</evidence>
<sequence>MRLSDYLRSHRLDMTRLEAFVREQFAPLPDEPVYLTGSLVEGLGNRRSDLDVYLLTDRGMPSTLINGSMAIMALERTTVDLEVISPARVDALLARLASLPSNEMRDQRVSATAFAPAELKFLHNLRIGAPICNEDAFRRIASQVEGRRLARLLFDHAVAWINSLHVDILGLIEDRDHASARHLLHHYLGHLAAAFLAANGNTNPAEKWRVRKLAGLALGGGRAAMPGGASVAGMARSFQALHIACEADAASVRREFGRIARMGHAIIPWGQRRFLENAALEPQPEPPEDFPPAAHHHSGHDATEAPLEPLELDCHLRYAGNGDYVLTAIDDGTTLTLNESGYELLLRFDGRTSRREAVRSLAGLTRASPREMAGTLDDFQLLLETRGLIQPLASEVFP</sequence>
<gene>
    <name evidence="2" type="ORF">GCM10011289_33020</name>
</gene>
<protein>
    <recommendedName>
        <fullName evidence="4">Nucleotidyltransferase-like protein</fullName>
    </recommendedName>
</protein>
<comment type="caution">
    <text evidence="2">The sequence shown here is derived from an EMBL/GenBank/DDBJ whole genome shotgun (WGS) entry which is preliminary data.</text>
</comment>
<dbReference type="RefSeq" id="WP_189536379.1">
    <property type="nucleotide sequence ID" value="NZ_BMYX01000023.1"/>
</dbReference>